<feature type="compositionally biased region" description="Pro residues" evidence="2">
    <location>
        <begin position="126"/>
        <end position="144"/>
    </location>
</feature>
<feature type="domain" description="Peptidoglycan recognition protein family" evidence="4">
    <location>
        <begin position="368"/>
        <end position="516"/>
    </location>
</feature>
<feature type="compositionally biased region" description="Low complexity" evidence="2">
    <location>
        <begin position="145"/>
        <end position="199"/>
    </location>
</feature>
<feature type="region of interest" description="Disordered" evidence="2">
    <location>
        <begin position="698"/>
        <end position="808"/>
    </location>
</feature>
<evidence type="ECO:0000259" key="4">
    <source>
        <dbReference type="SMART" id="SM00701"/>
    </source>
</evidence>
<dbReference type="InterPro" id="IPR036505">
    <property type="entry name" value="Amidase/PGRP_sf"/>
</dbReference>
<dbReference type="Pfam" id="PF08310">
    <property type="entry name" value="LGFP"/>
    <property type="match status" value="1"/>
</dbReference>
<dbReference type="SMART" id="SM00701">
    <property type="entry name" value="PGRP"/>
    <property type="match status" value="1"/>
</dbReference>
<sequence length="808" mass="81499">MLVPYRRPKRSVLLPVVATLAVAAPLVTLTVRESPSYQPAGDSDLAAVPAELAEVALSSAPDVVLPLSTLTGLNLPDLHLSDLRTLPLPESIPVPPGLPAPPGVQLPSEIPLPKLGDRPSATSTPTPTPTPYSGPVTPQAPAPAAPATSTPAAPATSAPAPGTAAPEAPASPAPAESGTAAPTTSSPAAPAQAAPASTPRSGPQFVAARLDPAQIPGADPSAPALQALPPDMADDVGADVKELTRDTPFSMVALTAKEMVDSTSLIRAQQGDGNWGPWFPAQKVDTGRDDHTAAPDRVGTEPIYVGETKAVQILTTHKPGPTPAAAPAQGDPAQDAADKLAAVLINPGRGAIDEKLNSIATPVAAGGPKVVSRAQWGADESLRCEEPTYDDGLGGITVHHTAGRNDYSRAESAGIVRAIYAYHAKTLGWCDIGYNALVDKYGQIFEGRYGGLDKPVQGAHAGGFNENTSGVAMMGDFETEPPTDAQLEATGKFIGWRAKTAGLDPEGHTRMYSEGTDFTSHPKGEAVDLPVVFAHRDVGNTTCPGDAAYALMDKIRGIAAGVAGSPAPEKRPQTDLAALATLTKKVLSMVDKNIIAKYWAAQGGPDGRLGAAATEPTPTANGGQYAKFVNGYVYADQNGSVVELAGQLLDRFAQLGGATGALGAPLRNPYPVPGGERADFALGSLVLNTATGIVTTMLKHGDPQQGPAGDPIPEALPAPEGGPQPAGPDATPQPGAAVAPAPEGQAAPTAGTPAPAEAAPTEPGRTPVEATPPAPAPAAPADPADPSPAAPAPGEPAPAPAAPAPAGP</sequence>
<dbReference type="EMBL" id="JAAXOP010000003">
    <property type="protein sequence ID" value="NKY49959.1"/>
    <property type="molecule type" value="Genomic_DNA"/>
</dbReference>
<dbReference type="AlphaFoldDB" id="A0A846Y086"/>
<dbReference type="SUPFAM" id="SSF55846">
    <property type="entry name" value="N-acetylmuramoyl-L-alanine amidase-like"/>
    <property type="match status" value="1"/>
</dbReference>
<feature type="region of interest" description="Disordered" evidence="2">
    <location>
        <begin position="94"/>
        <end position="233"/>
    </location>
</feature>
<dbReference type="Proteomes" id="UP000565711">
    <property type="component" value="Unassembled WGS sequence"/>
</dbReference>
<evidence type="ECO:0000313" key="6">
    <source>
        <dbReference type="Proteomes" id="UP000565711"/>
    </source>
</evidence>
<reference evidence="5 6" key="1">
    <citation type="submission" date="2020-04" db="EMBL/GenBank/DDBJ databases">
        <title>MicrobeNet Type strains.</title>
        <authorList>
            <person name="Nicholson A.C."/>
        </authorList>
    </citation>
    <scope>NUCLEOTIDE SEQUENCE [LARGE SCALE GENOMIC DNA]</scope>
    <source>
        <strain evidence="5 6">JCM 12354</strain>
    </source>
</reference>
<dbReference type="GO" id="GO:0008745">
    <property type="term" value="F:N-acetylmuramoyl-L-alanine amidase activity"/>
    <property type="evidence" value="ECO:0007669"/>
    <property type="project" value="InterPro"/>
</dbReference>
<feature type="compositionally biased region" description="Pro residues" evidence="2">
    <location>
        <begin position="770"/>
        <end position="808"/>
    </location>
</feature>
<organism evidence="5 6">
    <name type="scientific">Nocardia vermiculata</name>
    <dbReference type="NCBI Taxonomy" id="257274"/>
    <lineage>
        <taxon>Bacteria</taxon>
        <taxon>Bacillati</taxon>
        <taxon>Actinomycetota</taxon>
        <taxon>Actinomycetes</taxon>
        <taxon>Mycobacteriales</taxon>
        <taxon>Nocardiaceae</taxon>
        <taxon>Nocardia</taxon>
    </lineage>
</organism>
<feature type="region of interest" description="Disordered" evidence="2">
    <location>
        <begin position="271"/>
        <end position="298"/>
    </location>
</feature>
<dbReference type="PANTHER" id="PTHR11022:SF41">
    <property type="entry name" value="PEPTIDOGLYCAN-RECOGNITION PROTEIN LC-RELATED"/>
    <property type="match status" value="1"/>
</dbReference>
<accession>A0A846Y086</accession>
<dbReference type="InterPro" id="IPR013207">
    <property type="entry name" value="LGFP"/>
</dbReference>
<dbReference type="CDD" id="cd06583">
    <property type="entry name" value="PGRP"/>
    <property type="match status" value="1"/>
</dbReference>
<gene>
    <name evidence="5" type="ORF">HGA08_07000</name>
</gene>
<evidence type="ECO:0000259" key="3">
    <source>
        <dbReference type="SMART" id="SM00644"/>
    </source>
</evidence>
<dbReference type="InterPro" id="IPR002502">
    <property type="entry name" value="Amidase_domain"/>
</dbReference>
<evidence type="ECO:0000313" key="5">
    <source>
        <dbReference type="EMBL" id="NKY49959.1"/>
    </source>
</evidence>
<dbReference type="GO" id="GO:0009253">
    <property type="term" value="P:peptidoglycan catabolic process"/>
    <property type="evidence" value="ECO:0007669"/>
    <property type="project" value="InterPro"/>
</dbReference>
<keyword evidence="6" id="KW-1185">Reference proteome</keyword>
<dbReference type="InterPro" id="IPR015510">
    <property type="entry name" value="PGRP"/>
</dbReference>
<dbReference type="SMART" id="SM00644">
    <property type="entry name" value="Ami_2"/>
    <property type="match status" value="1"/>
</dbReference>
<dbReference type="PANTHER" id="PTHR11022">
    <property type="entry name" value="PEPTIDOGLYCAN RECOGNITION PROTEIN"/>
    <property type="match status" value="1"/>
</dbReference>
<name>A0A846Y086_9NOCA</name>
<feature type="compositionally biased region" description="Low complexity" evidence="2">
    <location>
        <begin position="727"/>
        <end position="764"/>
    </location>
</feature>
<dbReference type="Gene3D" id="3.40.80.10">
    <property type="entry name" value="Peptidoglycan recognition protein-like"/>
    <property type="match status" value="1"/>
</dbReference>
<dbReference type="GO" id="GO:0008270">
    <property type="term" value="F:zinc ion binding"/>
    <property type="evidence" value="ECO:0007669"/>
    <property type="project" value="InterPro"/>
</dbReference>
<feature type="compositionally biased region" description="Pro residues" evidence="2">
    <location>
        <begin position="714"/>
        <end position="726"/>
    </location>
</feature>
<dbReference type="InterPro" id="IPR006619">
    <property type="entry name" value="PGRP_domain_met/bac"/>
</dbReference>
<evidence type="ECO:0000256" key="1">
    <source>
        <dbReference type="ARBA" id="ARBA00007553"/>
    </source>
</evidence>
<dbReference type="Pfam" id="PF01510">
    <property type="entry name" value="Amidase_2"/>
    <property type="match status" value="1"/>
</dbReference>
<protein>
    <recommendedName>
        <fullName evidence="7">Peptidoglycan recognition protein family domain-containing protein</fullName>
    </recommendedName>
</protein>
<evidence type="ECO:0008006" key="7">
    <source>
        <dbReference type="Google" id="ProtNLM"/>
    </source>
</evidence>
<feature type="compositionally biased region" description="Basic and acidic residues" evidence="2">
    <location>
        <begin position="285"/>
        <end position="294"/>
    </location>
</feature>
<comment type="similarity">
    <text evidence="1">Belongs to the N-acetylmuramoyl-L-alanine amidase 2 family.</text>
</comment>
<evidence type="ECO:0000256" key="2">
    <source>
        <dbReference type="SAM" id="MobiDB-lite"/>
    </source>
</evidence>
<proteinExistence type="inferred from homology"/>
<comment type="caution">
    <text evidence="5">The sequence shown here is derived from an EMBL/GenBank/DDBJ whole genome shotgun (WGS) entry which is preliminary data.</text>
</comment>
<feature type="domain" description="N-acetylmuramoyl-L-alanine amidase" evidence="3">
    <location>
        <begin position="382"/>
        <end position="545"/>
    </location>
</feature>
<feature type="compositionally biased region" description="Pro residues" evidence="2">
    <location>
        <begin position="94"/>
        <end position="104"/>
    </location>
</feature>